<evidence type="ECO:0000313" key="2">
    <source>
        <dbReference type="Proteomes" id="UP001159363"/>
    </source>
</evidence>
<organism evidence="1 2">
    <name type="scientific">Dryococelus australis</name>
    <dbReference type="NCBI Taxonomy" id="614101"/>
    <lineage>
        <taxon>Eukaryota</taxon>
        <taxon>Metazoa</taxon>
        <taxon>Ecdysozoa</taxon>
        <taxon>Arthropoda</taxon>
        <taxon>Hexapoda</taxon>
        <taxon>Insecta</taxon>
        <taxon>Pterygota</taxon>
        <taxon>Neoptera</taxon>
        <taxon>Polyneoptera</taxon>
        <taxon>Phasmatodea</taxon>
        <taxon>Verophasmatodea</taxon>
        <taxon>Anareolatae</taxon>
        <taxon>Phasmatidae</taxon>
        <taxon>Eurycanthinae</taxon>
        <taxon>Dryococelus</taxon>
    </lineage>
</organism>
<dbReference type="Gene3D" id="3.30.420.10">
    <property type="entry name" value="Ribonuclease H-like superfamily/Ribonuclease H"/>
    <property type="match status" value="1"/>
</dbReference>
<accession>A0ABQ9GHC0</accession>
<dbReference type="EMBL" id="JARBHB010000012">
    <property type="protein sequence ID" value="KAJ8871413.1"/>
    <property type="molecule type" value="Genomic_DNA"/>
</dbReference>
<evidence type="ECO:0008006" key="3">
    <source>
        <dbReference type="Google" id="ProtNLM"/>
    </source>
</evidence>
<evidence type="ECO:0000313" key="1">
    <source>
        <dbReference type="EMBL" id="KAJ8871413.1"/>
    </source>
</evidence>
<dbReference type="Proteomes" id="UP001159363">
    <property type="component" value="Chromosome 11"/>
</dbReference>
<reference evidence="1 2" key="1">
    <citation type="submission" date="2023-02" db="EMBL/GenBank/DDBJ databases">
        <title>LHISI_Scaffold_Assembly.</title>
        <authorList>
            <person name="Stuart O.P."/>
            <person name="Cleave R."/>
            <person name="Magrath M.J.L."/>
            <person name="Mikheyev A.S."/>
        </authorList>
    </citation>
    <scope>NUCLEOTIDE SEQUENCE [LARGE SCALE GENOMIC DNA]</scope>
    <source>
        <strain evidence="1">Daus_M_001</strain>
        <tissue evidence="1">Leg muscle</tissue>
    </source>
</reference>
<dbReference type="InterPro" id="IPR036397">
    <property type="entry name" value="RNaseH_sf"/>
</dbReference>
<comment type="caution">
    <text evidence="1">The sequence shown here is derived from an EMBL/GenBank/DDBJ whole genome shotgun (WGS) entry which is preliminary data.</text>
</comment>
<name>A0ABQ9GHC0_9NEOP</name>
<protein>
    <recommendedName>
        <fullName evidence="3">Tc1-like transposase DDE domain-containing protein</fullName>
    </recommendedName>
</protein>
<gene>
    <name evidence="1" type="ORF">PR048_027730</name>
</gene>
<sequence>MQGWRKRENPKLTSRTAAAILTYENQERSLRASFPRLDCSLPTKANRVQSPARSLKTFAGDNSAGLCCWFAGFLGDLPFPPILHSGAAPFSHNFTLIGSQELVVESRPNLLNQLLGGQRFPCLAIVQFQRSNRPYSEGESTARLQDAGQHSSVRFCRRGKGEEQDERKTCCRGFCAYMNTEAYCNILDNEMLPTLWRIYGKDPCYFQDDNARCHVSRATMQWYADNNVRRLDWPAQRPDINPIEHLWDELDRRVRARQARPKSIAQRVEWLQEEWLLIPFDVPQTLVDSMPDRVAPVIAARDLRWRLHAAFVFRAFPSRLRAKADSRGLSRSIGLRRAPHDTADAVSRVLLHPDTRSAWTSNDMSFRRPRGQAVKPRLQSTLDSSNLDGLDAVSGQSERRVRAPYIPRGIPGPFLHVTLFTKHTQRQQQRLAALDAGISWLARYRRPCPKHARPWSKSSIWPRLLQSPTCLTVPWSYLAQYSFGARRSCQYLSWMVLPPAPETNLHLFVVAAQQHVLLELWMLHPPDLMFNAGHINGEAEVDDQSGTNRQHYDPETCATLRKKLMSNHHYRNCLATHVTVF</sequence>
<proteinExistence type="predicted"/>
<keyword evidence="2" id="KW-1185">Reference proteome</keyword>